<sequence>MELDAAQLFENFEEKLNKWRADCHKTIDLFFKRKCQEFYQIIAEKVNKQKKEMIRLQLNVNELIRQQKASLEKIDSLKLDVDHLGQEIILIEYNKCFQINTHPLVIDNNSLNIIESKLPLFNLTTLSSPYAGIYHTYGSWKPLASNNKFLLKHQMPNLCLLDRELRLVKQNVWTHGLIWDMCWSSTLACFIILTLNNVFLLDENKMSIQQVQAIKGQRWYSCTCSDTSLFLSTAKAGSSINEFKISSSIELTKQWQSPDTCTKDEWIYDIVYSNGTLALMIGEQKNKTKRMELRSSMTLDRIWLLRLDIIDLQNRAIRCCLLNDEEWLVIDRSSSHLFHITKDGKVKTTIVYESEPWRACLFGSNILAVSNENGINFHKL</sequence>
<accession>A0A814DIZ0</accession>
<proteinExistence type="predicted"/>
<dbReference type="InterPro" id="IPR036322">
    <property type="entry name" value="WD40_repeat_dom_sf"/>
</dbReference>
<reference evidence="1" key="1">
    <citation type="submission" date="2021-02" db="EMBL/GenBank/DDBJ databases">
        <authorList>
            <person name="Nowell W R."/>
        </authorList>
    </citation>
    <scope>NUCLEOTIDE SEQUENCE</scope>
</reference>
<evidence type="ECO:0000313" key="2">
    <source>
        <dbReference type="Proteomes" id="UP000663882"/>
    </source>
</evidence>
<name>A0A814DIZ0_9BILA</name>
<dbReference type="Proteomes" id="UP000663882">
    <property type="component" value="Unassembled WGS sequence"/>
</dbReference>
<organism evidence="1 2">
    <name type="scientific">Rotaria sordida</name>
    <dbReference type="NCBI Taxonomy" id="392033"/>
    <lineage>
        <taxon>Eukaryota</taxon>
        <taxon>Metazoa</taxon>
        <taxon>Spiralia</taxon>
        <taxon>Gnathifera</taxon>
        <taxon>Rotifera</taxon>
        <taxon>Eurotatoria</taxon>
        <taxon>Bdelloidea</taxon>
        <taxon>Philodinida</taxon>
        <taxon>Philodinidae</taxon>
        <taxon>Rotaria</taxon>
    </lineage>
</organism>
<dbReference type="SUPFAM" id="SSF50978">
    <property type="entry name" value="WD40 repeat-like"/>
    <property type="match status" value="1"/>
</dbReference>
<protein>
    <submittedName>
        <fullName evidence="1">Uncharacterized protein</fullName>
    </submittedName>
</protein>
<dbReference type="AlphaFoldDB" id="A0A814DIZ0"/>
<dbReference type="EMBL" id="CAJNOO010000492">
    <property type="protein sequence ID" value="CAF0959039.1"/>
    <property type="molecule type" value="Genomic_DNA"/>
</dbReference>
<evidence type="ECO:0000313" key="1">
    <source>
        <dbReference type="EMBL" id="CAF0959039.1"/>
    </source>
</evidence>
<comment type="caution">
    <text evidence="1">The sequence shown here is derived from an EMBL/GenBank/DDBJ whole genome shotgun (WGS) entry which is preliminary data.</text>
</comment>
<dbReference type="OrthoDB" id="10014845at2759"/>
<gene>
    <name evidence="1" type="ORF">RFH988_LOCUS12042</name>
</gene>